<dbReference type="InterPro" id="IPR002347">
    <property type="entry name" value="SDR_fam"/>
</dbReference>
<keyword evidence="4" id="KW-1185">Reference proteome</keyword>
<dbReference type="PANTHER" id="PTHR42760:SF135">
    <property type="entry name" value="BLL7886 PROTEIN"/>
    <property type="match status" value="1"/>
</dbReference>
<reference evidence="3 4" key="1">
    <citation type="submission" date="2016-03" db="EMBL/GenBank/DDBJ databases">
        <title>Microsymbionts genomes from the relict species Vavilovia formosa (Stev.) Fed.</title>
        <authorList>
            <person name="Kopat V."/>
            <person name="Chirak E."/>
            <person name="Kimeklis A."/>
            <person name="Andronov E."/>
        </authorList>
    </citation>
    <scope>NUCLEOTIDE SEQUENCE [LARGE SCALE GENOMIC DNA]</scope>
    <source>
        <strain evidence="3 4">Vaf07</strain>
    </source>
</reference>
<dbReference type="RefSeq" id="WP_068736599.1">
    <property type="nucleotide sequence ID" value="NZ_LVYV01000045.1"/>
</dbReference>
<feature type="domain" description="Ketoreductase" evidence="2">
    <location>
        <begin position="11"/>
        <end position="194"/>
    </location>
</feature>
<sequence>MTSNLFDLTGRVAIVTGGNTGIGLGMARGLANAGATLAIADRNSDNAAQAKAELEKFGHSVLALTTDVTDTKSVAQMVVATLGAFGRIDILVNNAGISISAPIEEMALADWQKVIDVNMTAPFICAQAVYPAMKAAGRGKIINIASVLATLGAGGAANYASSKGGILQFTRALATAWAADNIQSNAILPGWIDTDLTKRAKEIRPELHDRIIGRVPAQRWGTPNDLAGAAVFLASAASDFVNGAALTVDGGFSIQG</sequence>
<dbReference type="STRING" id="943830.A4A58_13910"/>
<dbReference type="Pfam" id="PF13561">
    <property type="entry name" value="adh_short_C2"/>
    <property type="match status" value="1"/>
</dbReference>
<name>A0A163XW50_9BRAD</name>
<dbReference type="Proteomes" id="UP000076574">
    <property type="component" value="Unassembled WGS sequence"/>
</dbReference>
<dbReference type="SMART" id="SM00822">
    <property type="entry name" value="PKS_KR"/>
    <property type="match status" value="1"/>
</dbReference>
<dbReference type="AlphaFoldDB" id="A0A163XW50"/>
<dbReference type="NCBIfam" id="NF005559">
    <property type="entry name" value="PRK07231.1"/>
    <property type="match status" value="1"/>
</dbReference>
<evidence type="ECO:0000259" key="2">
    <source>
        <dbReference type="SMART" id="SM00822"/>
    </source>
</evidence>
<dbReference type="PRINTS" id="PR00081">
    <property type="entry name" value="GDHRDH"/>
</dbReference>
<dbReference type="EMBL" id="LVYV01000045">
    <property type="protein sequence ID" value="KZD21459.1"/>
    <property type="molecule type" value="Genomic_DNA"/>
</dbReference>
<proteinExistence type="inferred from homology"/>
<dbReference type="PRINTS" id="PR00080">
    <property type="entry name" value="SDRFAMILY"/>
</dbReference>
<accession>A0A163XW50</accession>
<dbReference type="SUPFAM" id="SSF51735">
    <property type="entry name" value="NAD(P)-binding Rossmann-fold domains"/>
    <property type="match status" value="1"/>
</dbReference>
<dbReference type="OrthoDB" id="286404at2"/>
<evidence type="ECO:0000313" key="4">
    <source>
        <dbReference type="Proteomes" id="UP000076574"/>
    </source>
</evidence>
<comment type="caution">
    <text evidence="3">The sequence shown here is derived from an EMBL/GenBank/DDBJ whole genome shotgun (WGS) entry which is preliminary data.</text>
</comment>
<comment type="similarity">
    <text evidence="1">Belongs to the short-chain dehydrogenases/reductases (SDR) family.</text>
</comment>
<dbReference type="Gene3D" id="3.40.50.720">
    <property type="entry name" value="NAD(P)-binding Rossmann-like Domain"/>
    <property type="match status" value="1"/>
</dbReference>
<dbReference type="InterPro" id="IPR036291">
    <property type="entry name" value="NAD(P)-bd_dom_sf"/>
</dbReference>
<dbReference type="FunFam" id="3.40.50.720:FF:000084">
    <property type="entry name" value="Short-chain dehydrogenase reductase"/>
    <property type="match status" value="1"/>
</dbReference>
<protein>
    <submittedName>
        <fullName evidence="3">2-deoxy-D-gluconate 3-dehydrogenase</fullName>
    </submittedName>
</protein>
<dbReference type="PROSITE" id="PS00061">
    <property type="entry name" value="ADH_SHORT"/>
    <property type="match status" value="1"/>
</dbReference>
<evidence type="ECO:0000313" key="3">
    <source>
        <dbReference type="EMBL" id="KZD21459.1"/>
    </source>
</evidence>
<gene>
    <name evidence="3" type="ORF">A4A58_13910</name>
</gene>
<dbReference type="InterPro" id="IPR057326">
    <property type="entry name" value="KR_dom"/>
</dbReference>
<dbReference type="PANTHER" id="PTHR42760">
    <property type="entry name" value="SHORT-CHAIN DEHYDROGENASES/REDUCTASES FAMILY MEMBER"/>
    <property type="match status" value="1"/>
</dbReference>
<dbReference type="GO" id="GO:0030497">
    <property type="term" value="P:fatty acid elongation"/>
    <property type="evidence" value="ECO:0007669"/>
    <property type="project" value="TreeGrafter"/>
</dbReference>
<organism evidence="3 4">
    <name type="scientific">Tardiphaga robiniae</name>
    <dbReference type="NCBI Taxonomy" id="943830"/>
    <lineage>
        <taxon>Bacteria</taxon>
        <taxon>Pseudomonadati</taxon>
        <taxon>Pseudomonadota</taxon>
        <taxon>Alphaproteobacteria</taxon>
        <taxon>Hyphomicrobiales</taxon>
        <taxon>Nitrobacteraceae</taxon>
        <taxon>Tardiphaga</taxon>
    </lineage>
</organism>
<dbReference type="GO" id="GO:0016616">
    <property type="term" value="F:oxidoreductase activity, acting on the CH-OH group of donors, NAD or NADP as acceptor"/>
    <property type="evidence" value="ECO:0007669"/>
    <property type="project" value="UniProtKB-ARBA"/>
</dbReference>
<evidence type="ECO:0000256" key="1">
    <source>
        <dbReference type="ARBA" id="ARBA00006484"/>
    </source>
</evidence>
<dbReference type="InterPro" id="IPR020904">
    <property type="entry name" value="Sc_DH/Rdtase_CS"/>
</dbReference>